<dbReference type="PANTHER" id="PTHR43309">
    <property type="entry name" value="5-OXOPROLINASE SUBUNIT C"/>
    <property type="match status" value="1"/>
</dbReference>
<keyword evidence="7" id="KW-1185">Reference proteome</keyword>
<evidence type="ECO:0000313" key="7">
    <source>
        <dbReference type="Proteomes" id="UP001236500"/>
    </source>
</evidence>
<reference evidence="6 7" key="1">
    <citation type="submission" date="2023-02" db="EMBL/GenBank/DDBJ databases">
        <title>Description and genomic characterization of Microbulbifer bruguierae sp. nov., isolated from the sediment of mangrove plant Bruguiera sexangula.</title>
        <authorList>
            <person name="Long M."/>
        </authorList>
    </citation>
    <scope>NUCLEOTIDE SEQUENCE [LARGE SCALE GENOMIC DNA]</scope>
    <source>
        <strain evidence="6 7">H12</strain>
    </source>
</reference>
<keyword evidence="1" id="KW-0547">Nucleotide-binding</keyword>
<dbReference type="SUPFAM" id="SSF50891">
    <property type="entry name" value="Cyclophilin-like"/>
    <property type="match status" value="1"/>
</dbReference>
<evidence type="ECO:0000259" key="5">
    <source>
        <dbReference type="SMART" id="SM00797"/>
    </source>
</evidence>
<dbReference type="InterPro" id="IPR029000">
    <property type="entry name" value="Cyclophilin-like_dom_sf"/>
</dbReference>
<evidence type="ECO:0000256" key="2">
    <source>
        <dbReference type="ARBA" id="ARBA00022801"/>
    </source>
</evidence>
<organism evidence="6 7">
    <name type="scientific">Microbulbifer bruguierae</name>
    <dbReference type="NCBI Taxonomy" id="3029061"/>
    <lineage>
        <taxon>Bacteria</taxon>
        <taxon>Pseudomonadati</taxon>
        <taxon>Pseudomonadota</taxon>
        <taxon>Gammaproteobacteria</taxon>
        <taxon>Cellvibrionales</taxon>
        <taxon>Microbulbiferaceae</taxon>
        <taxon>Microbulbifer</taxon>
    </lineage>
</organism>
<dbReference type="InterPro" id="IPR052708">
    <property type="entry name" value="PxpC"/>
</dbReference>
<dbReference type="PANTHER" id="PTHR43309:SF3">
    <property type="entry name" value="5-OXOPROLINASE SUBUNIT C"/>
    <property type="match status" value="1"/>
</dbReference>
<name>A0ABY8NIG3_9GAMM</name>
<dbReference type="InterPro" id="IPR003778">
    <property type="entry name" value="CT_A_B"/>
</dbReference>
<evidence type="ECO:0000256" key="3">
    <source>
        <dbReference type="ARBA" id="ARBA00022840"/>
    </source>
</evidence>
<proteinExistence type="predicted"/>
<keyword evidence="2" id="KW-0378">Hydrolase</keyword>
<evidence type="ECO:0000313" key="6">
    <source>
        <dbReference type="EMBL" id="WGL18245.1"/>
    </source>
</evidence>
<dbReference type="NCBIfam" id="TIGR00724">
    <property type="entry name" value="urea_amlyse_rel"/>
    <property type="match status" value="1"/>
</dbReference>
<accession>A0ABY8NIG3</accession>
<dbReference type="RefSeq" id="WP_280322232.1">
    <property type="nucleotide sequence ID" value="NZ_CP118605.1"/>
</dbReference>
<protein>
    <submittedName>
        <fullName evidence="6">Biotin-dependent carboxyltransferase family protein</fullName>
    </submittedName>
</protein>
<dbReference type="Proteomes" id="UP001236500">
    <property type="component" value="Chromosome"/>
</dbReference>
<evidence type="ECO:0000256" key="1">
    <source>
        <dbReference type="ARBA" id="ARBA00022741"/>
    </source>
</evidence>
<dbReference type="EMBL" id="CP118605">
    <property type="protein sequence ID" value="WGL18245.1"/>
    <property type="molecule type" value="Genomic_DNA"/>
</dbReference>
<sequence>MSLHIIRPGLQTSIQDGGRPGWMRYGVARGGAADPVAMHMANTLLQNSPTHPCLEITLTGPEIAFEASLCIAVCGARFDLTLNDEPVANDTVLPISAGDRLSFGRLGSGARAYLAMSAEMDVTEVFNSCATHLQTAFGGFLGRALRAGDRVPLSHCRQVPSRTLPSVYRLQYGNRPLLRVVEGAEAACFGPDSRRAFFRNTYRVSADSNRMGIRLQGIPLNTEDIPQMVSSGLCPGTVQIPAGGEPIIAFVEAQTLGGYPRIAHVIEADQPRLAQLKPGDRLDFERIEIAEAQRILQEQKRLLAGLEAQLREERL</sequence>
<keyword evidence="3" id="KW-0067">ATP-binding</keyword>
<dbReference type="Pfam" id="PF02626">
    <property type="entry name" value="CT_A_B"/>
    <property type="match status" value="1"/>
</dbReference>
<dbReference type="SMART" id="SM00797">
    <property type="entry name" value="AHS2"/>
    <property type="match status" value="1"/>
</dbReference>
<feature type="domain" description="Carboxyltransferase" evidence="5">
    <location>
        <begin position="24"/>
        <end position="302"/>
    </location>
</feature>
<dbReference type="Gene3D" id="2.40.100.10">
    <property type="entry name" value="Cyclophilin-like"/>
    <property type="match status" value="1"/>
</dbReference>
<gene>
    <name evidence="6" type="ORF">PVT68_08100</name>
</gene>
<keyword evidence="4" id="KW-0175">Coiled coil</keyword>
<evidence type="ECO:0000256" key="4">
    <source>
        <dbReference type="SAM" id="Coils"/>
    </source>
</evidence>
<feature type="coiled-coil region" evidence="4">
    <location>
        <begin position="282"/>
        <end position="309"/>
    </location>
</feature>